<dbReference type="FunFam" id="1.20.1050.10:FF:000004">
    <property type="entry name" value="Glutathione S-transferase F2"/>
    <property type="match status" value="1"/>
</dbReference>
<organism evidence="6 7">
    <name type="scientific">Sorangium cellulosum</name>
    <name type="common">Polyangium cellulosum</name>
    <dbReference type="NCBI Taxonomy" id="56"/>
    <lineage>
        <taxon>Bacteria</taxon>
        <taxon>Pseudomonadati</taxon>
        <taxon>Myxococcota</taxon>
        <taxon>Polyangia</taxon>
        <taxon>Polyangiales</taxon>
        <taxon>Polyangiaceae</taxon>
        <taxon>Sorangium</taxon>
    </lineage>
</organism>
<dbReference type="GO" id="GO:0005737">
    <property type="term" value="C:cytoplasm"/>
    <property type="evidence" value="ECO:0007669"/>
    <property type="project" value="TreeGrafter"/>
</dbReference>
<dbReference type="SUPFAM" id="SSF47616">
    <property type="entry name" value="GST C-terminal domain-like"/>
    <property type="match status" value="1"/>
</dbReference>
<dbReference type="Gene3D" id="1.20.1050.10">
    <property type="match status" value="1"/>
</dbReference>
<sequence length="205" mass="22936">MKLYGHPMSTCTRKVMTVFAEKGHEAQFVLVDLMKGEQKTPEHLARNPFGVIPALEDEDLTLYESRAIIRYLDQKLPGASLTPTELRARALMDQWISVEQSYLSTPAVKILFQRVIHPMRGQQSDESVVQASSGEIARVLDVADRALAGQEYLAGSTFSLADITWMPYLECLVVSKAGDLITDRPNVAAWWKRVSARPSWQKASS</sequence>
<comment type="similarity">
    <text evidence="3">Belongs to the GST superfamily.</text>
</comment>
<dbReference type="Proteomes" id="UP000075260">
    <property type="component" value="Unassembled WGS sequence"/>
</dbReference>
<dbReference type="SFLD" id="SFLDS00019">
    <property type="entry name" value="Glutathione_Transferase_(cytos"/>
    <property type="match status" value="1"/>
</dbReference>
<dbReference type="InterPro" id="IPR036249">
    <property type="entry name" value="Thioredoxin-like_sf"/>
</dbReference>
<dbReference type="PANTHER" id="PTHR43900:SF3">
    <property type="entry name" value="GLUTATHIONE S-TRANSFERASE RHO"/>
    <property type="match status" value="1"/>
</dbReference>
<evidence type="ECO:0000259" key="5">
    <source>
        <dbReference type="PROSITE" id="PS50405"/>
    </source>
</evidence>
<evidence type="ECO:0000313" key="7">
    <source>
        <dbReference type="Proteomes" id="UP000075260"/>
    </source>
</evidence>
<keyword evidence="2 6" id="KW-0808">Transferase</keyword>
<reference evidence="6 7" key="1">
    <citation type="submission" date="2014-02" db="EMBL/GenBank/DDBJ databases">
        <title>The small core and large imbalanced accessory genome model reveals a collaborative survival strategy of Sorangium cellulosum strains in nature.</title>
        <authorList>
            <person name="Han K."/>
            <person name="Peng R."/>
            <person name="Blom J."/>
            <person name="Li Y.-Z."/>
        </authorList>
    </citation>
    <scope>NUCLEOTIDE SEQUENCE [LARGE SCALE GENOMIC DNA]</scope>
    <source>
        <strain evidence="6 7">So0008-312</strain>
    </source>
</reference>
<dbReference type="InterPro" id="IPR004046">
    <property type="entry name" value="GST_C"/>
</dbReference>
<dbReference type="RefSeq" id="WP_061609522.1">
    <property type="nucleotide sequence ID" value="NZ_JEMA01000605.1"/>
</dbReference>
<feature type="domain" description="GST C-terminal" evidence="5">
    <location>
        <begin position="85"/>
        <end position="205"/>
    </location>
</feature>
<comment type="caution">
    <text evidence="6">The sequence shown here is derived from an EMBL/GenBank/DDBJ whole genome shotgun (WGS) entry which is preliminary data.</text>
</comment>
<dbReference type="PANTHER" id="PTHR43900">
    <property type="entry name" value="GLUTATHIONE S-TRANSFERASE RHO"/>
    <property type="match status" value="1"/>
</dbReference>
<evidence type="ECO:0000256" key="3">
    <source>
        <dbReference type="RuleBase" id="RU003494"/>
    </source>
</evidence>
<dbReference type="PROSITE" id="PS50404">
    <property type="entry name" value="GST_NTER"/>
    <property type="match status" value="1"/>
</dbReference>
<dbReference type="SFLD" id="SFLDG00358">
    <property type="entry name" value="Main_(cytGST)"/>
    <property type="match status" value="1"/>
</dbReference>
<dbReference type="InterPro" id="IPR036282">
    <property type="entry name" value="Glutathione-S-Trfase_C_sf"/>
</dbReference>
<evidence type="ECO:0000256" key="2">
    <source>
        <dbReference type="ARBA" id="ARBA00022679"/>
    </source>
</evidence>
<dbReference type="OrthoDB" id="9782992at2"/>
<protein>
    <recommendedName>
        <fullName evidence="1">glutathione transferase</fullName>
        <ecNumber evidence="1">2.5.1.18</ecNumber>
    </recommendedName>
</protein>
<dbReference type="SFLD" id="SFLDG01154">
    <property type="entry name" value="Main.5:_Phi-like"/>
    <property type="match status" value="1"/>
</dbReference>
<dbReference type="Pfam" id="PF02798">
    <property type="entry name" value="GST_N"/>
    <property type="match status" value="1"/>
</dbReference>
<dbReference type="InterPro" id="IPR010987">
    <property type="entry name" value="Glutathione-S-Trfase_C-like"/>
</dbReference>
<dbReference type="SFLD" id="SFLDG01150">
    <property type="entry name" value="Main.1:_Beta-like"/>
    <property type="match status" value="1"/>
</dbReference>
<dbReference type="GO" id="GO:0043295">
    <property type="term" value="F:glutathione binding"/>
    <property type="evidence" value="ECO:0007669"/>
    <property type="project" value="TreeGrafter"/>
</dbReference>
<dbReference type="CDD" id="cd03053">
    <property type="entry name" value="GST_N_Phi"/>
    <property type="match status" value="1"/>
</dbReference>
<dbReference type="EC" id="2.5.1.18" evidence="1"/>
<dbReference type="PROSITE" id="PS50405">
    <property type="entry name" value="GST_CTER"/>
    <property type="match status" value="1"/>
</dbReference>
<dbReference type="SUPFAM" id="SSF52833">
    <property type="entry name" value="Thioredoxin-like"/>
    <property type="match status" value="1"/>
</dbReference>
<dbReference type="InterPro" id="IPR040079">
    <property type="entry name" value="Glutathione_S-Trfase"/>
</dbReference>
<evidence type="ECO:0000313" key="6">
    <source>
        <dbReference type="EMBL" id="KYF67883.1"/>
    </source>
</evidence>
<dbReference type="AlphaFoldDB" id="A0A150QIX5"/>
<dbReference type="FunFam" id="3.40.30.10:FF:000016">
    <property type="entry name" value="Glutathione S-transferase F2"/>
    <property type="match status" value="1"/>
</dbReference>
<proteinExistence type="inferred from homology"/>
<dbReference type="Pfam" id="PF00043">
    <property type="entry name" value="GST_C"/>
    <property type="match status" value="1"/>
</dbReference>
<dbReference type="GO" id="GO:0004364">
    <property type="term" value="F:glutathione transferase activity"/>
    <property type="evidence" value="ECO:0007669"/>
    <property type="project" value="UniProtKB-EC"/>
</dbReference>
<dbReference type="EMBL" id="JEMA01000605">
    <property type="protein sequence ID" value="KYF67883.1"/>
    <property type="molecule type" value="Genomic_DNA"/>
</dbReference>
<evidence type="ECO:0000259" key="4">
    <source>
        <dbReference type="PROSITE" id="PS50404"/>
    </source>
</evidence>
<dbReference type="GO" id="GO:0006749">
    <property type="term" value="P:glutathione metabolic process"/>
    <property type="evidence" value="ECO:0007669"/>
    <property type="project" value="TreeGrafter"/>
</dbReference>
<name>A0A150QIX5_SORCE</name>
<gene>
    <name evidence="6" type="ORF">BE15_33030</name>
</gene>
<evidence type="ECO:0000256" key="1">
    <source>
        <dbReference type="ARBA" id="ARBA00012452"/>
    </source>
</evidence>
<dbReference type="InterPro" id="IPR004045">
    <property type="entry name" value="Glutathione_S-Trfase_N"/>
</dbReference>
<accession>A0A150QIX5</accession>
<feature type="domain" description="GST N-terminal" evidence="4">
    <location>
        <begin position="1"/>
        <end position="80"/>
    </location>
</feature>
<dbReference type="Gene3D" id="3.40.30.10">
    <property type="entry name" value="Glutaredoxin"/>
    <property type="match status" value="1"/>
</dbReference>